<organism evidence="2 3">
    <name type="scientific">Acetobacter malorum</name>
    <dbReference type="NCBI Taxonomy" id="178901"/>
    <lineage>
        <taxon>Bacteria</taxon>
        <taxon>Pseudomonadati</taxon>
        <taxon>Pseudomonadota</taxon>
        <taxon>Alphaproteobacteria</taxon>
        <taxon>Acetobacterales</taxon>
        <taxon>Acetobacteraceae</taxon>
        <taxon>Acetobacter</taxon>
    </lineage>
</organism>
<dbReference type="EMBL" id="LHZZ01000386">
    <property type="protein sequence ID" value="KXV79091.1"/>
    <property type="molecule type" value="Genomic_DNA"/>
</dbReference>
<feature type="transmembrane region" description="Helical" evidence="1">
    <location>
        <begin position="110"/>
        <end position="128"/>
    </location>
</feature>
<keyword evidence="1" id="KW-0812">Transmembrane</keyword>
<comment type="caution">
    <text evidence="2">The sequence shown here is derived from an EMBL/GenBank/DDBJ whole genome shotgun (WGS) entry which is preliminary data.</text>
</comment>
<feature type="transmembrane region" description="Helical" evidence="1">
    <location>
        <begin position="163"/>
        <end position="182"/>
    </location>
</feature>
<name>A0A149VFX2_9PROT</name>
<feature type="non-terminal residue" evidence="2">
    <location>
        <position position="249"/>
    </location>
</feature>
<keyword evidence="1" id="KW-0472">Membrane</keyword>
<gene>
    <name evidence="2" type="ORF">AD953_03510</name>
</gene>
<feature type="transmembrane region" description="Helical" evidence="1">
    <location>
        <begin position="194"/>
        <end position="218"/>
    </location>
</feature>
<dbReference type="AlphaFoldDB" id="A0A149VFX2"/>
<feature type="transmembrane region" description="Helical" evidence="1">
    <location>
        <begin position="88"/>
        <end position="104"/>
    </location>
</feature>
<feature type="transmembrane region" description="Helical" evidence="1">
    <location>
        <begin position="56"/>
        <end position="76"/>
    </location>
</feature>
<accession>A0A149VFX2</accession>
<evidence type="ECO:0000313" key="3">
    <source>
        <dbReference type="Proteomes" id="UP000075538"/>
    </source>
</evidence>
<dbReference type="PATRIC" id="fig|178901.15.peg.2569"/>
<keyword evidence="1" id="KW-1133">Transmembrane helix</keyword>
<feature type="transmembrane region" description="Helical" evidence="1">
    <location>
        <begin position="140"/>
        <end position="157"/>
    </location>
</feature>
<evidence type="ECO:0000256" key="1">
    <source>
        <dbReference type="SAM" id="Phobius"/>
    </source>
</evidence>
<dbReference type="Proteomes" id="UP000075538">
    <property type="component" value="Unassembled WGS sequence"/>
</dbReference>
<reference evidence="2 3" key="1">
    <citation type="submission" date="2015-06" db="EMBL/GenBank/DDBJ databases">
        <title>Improved classification and identification of acetic acid bacteria using matrix-assisted laser desorption/ionization time-of-flight mass spectrometry; Gluconobacter nephelii and Gluconobacter uchimurae are later heterotypic synonyms of Gluconobacter japonicus and Gluconobacter oxydans, respectively.</title>
        <authorList>
            <person name="Li L."/>
            <person name="Cleenwerck I."/>
            <person name="De Vuyst L."/>
            <person name="Vandamme P."/>
        </authorList>
    </citation>
    <scope>NUCLEOTIDE SEQUENCE [LARGE SCALE GENOMIC DNA]</scope>
    <source>
        <strain evidence="2 3">LMG 1604</strain>
    </source>
</reference>
<evidence type="ECO:0008006" key="4">
    <source>
        <dbReference type="Google" id="ProtNLM"/>
    </source>
</evidence>
<sequence>MASVFFAPVYNWDIDHEMYFGSRLLAGDLIWTKEFHDKLPFVPFIFLIPAYFKSIYAFKLISLSSIFLFCAFLIFFAKKIFSEKYAGNERALFAALVFFVFLFVSHDSIGTINCIAASFYGISFLLILYDNFSNAVRTKIDKFSVLLSGTCFGAMAVSIRPYYIAALGMTLVSAIMLGVYNGPHKSRFFDARKCLKFFTWTFFIGMWGGIFNVLPYVLTGQLSAFRDGLALLGSPINPLPALHDFLRNM</sequence>
<proteinExistence type="predicted"/>
<protein>
    <recommendedName>
        <fullName evidence="4">Glycosyltransferase RgtA/B/C/D-like domain-containing protein</fullName>
    </recommendedName>
</protein>
<evidence type="ECO:0000313" key="2">
    <source>
        <dbReference type="EMBL" id="KXV79091.1"/>
    </source>
</evidence>